<dbReference type="NCBIfam" id="TIGR00199">
    <property type="entry name" value="PncC_domain"/>
    <property type="match status" value="1"/>
</dbReference>
<dbReference type="Gene3D" id="3.90.950.20">
    <property type="entry name" value="CinA-like"/>
    <property type="match status" value="1"/>
</dbReference>
<evidence type="ECO:0000313" key="3">
    <source>
        <dbReference type="Proteomes" id="UP000319976"/>
    </source>
</evidence>
<dbReference type="SUPFAM" id="SSF142433">
    <property type="entry name" value="CinA-like"/>
    <property type="match status" value="1"/>
</dbReference>
<dbReference type="OrthoDB" id="281405at2"/>
<dbReference type="InterPro" id="IPR008136">
    <property type="entry name" value="CinA_C"/>
</dbReference>
<dbReference type="GO" id="GO:0019159">
    <property type="term" value="F:nicotinamide-nucleotide amidase activity"/>
    <property type="evidence" value="ECO:0007669"/>
    <property type="project" value="UniProtKB-EC"/>
</dbReference>
<name>A0A517TC00_9PLAN</name>
<dbReference type="InterPro" id="IPR036653">
    <property type="entry name" value="CinA-like_C"/>
</dbReference>
<sequence length="183" mass="19476">MSSKSERNSKEHWLAIDEAAKMLREALEAKGLNLVLAESCTGGLASAAMTRIPGVSKHFCGSAVVYQEETKGAWLGIGDTVSKYSAVSEETAAAMSAAILEKTPHADLAGAITGYLGPESPENQDGLVFLATQLRSHRAKVIKLEFKTVTSQDPAELRVHRQQEAATRLLSELRTAIAAVIGA</sequence>
<feature type="domain" description="CinA C-terminal" evidence="1">
    <location>
        <begin position="19"/>
        <end position="148"/>
    </location>
</feature>
<dbReference type="AlphaFoldDB" id="A0A517TC00"/>
<reference evidence="2 3" key="1">
    <citation type="submission" date="2019-02" db="EMBL/GenBank/DDBJ databases">
        <title>Deep-cultivation of Planctomycetes and their phenomic and genomic characterization uncovers novel biology.</title>
        <authorList>
            <person name="Wiegand S."/>
            <person name="Jogler M."/>
            <person name="Boedeker C."/>
            <person name="Pinto D."/>
            <person name="Vollmers J."/>
            <person name="Rivas-Marin E."/>
            <person name="Kohn T."/>
            <person name="Peeters S.H."/>
            <person name="Heuer A."/>
            <person name="Rast P."/>
            <person name="Oberbeckmann S."/>
            <person name="Bunk B."/>
            <person name="Jeske O."/>
            <person name="Meyerdierks A."/>
            <person name="Storesund J.E."/>
            <person name="Kallscheuer N."/>
            <person name="Luecker S."/>
            <person name="Lage O.M."/>
            <person name="Pohl T."/>
            <person name="Merkel B.J."/>
            <person name="Hornburger P."/>
            <person name="Mueller R.-W."/>
            <person name="Bruemmer F."/>
            <person name="Labrenz M."/>
            <person name="Spormann A.M."/>
            <person name="Op den Camp H."/>
            <person name="Overmann J."/>
            <person name="Amann R."/>
            <person name="Jetten M.S.M."/>
            <person name="Mascher T."/>
            <person name="Medema M.H."/>
            <person name="Devos D.P."/>
            <person name="Kaster A.-K."/>
            <person name="Ovreas L."/>
            <person name="Rohde M."/>
            <person name="Galperin M.Y."/>
            <person name="Jogler C."/>
        </authorList>
    </citation>
    <scope>NUCLEOTIDE SEQUENCE [LARGE SCALE GENOMIC DNA]</scope>
    <source>
        <strain evidence="2 3">V22</strain>
    </source>
</reference>
<dbReference type="RefSeq" id="WP_145264555.1">
    <property type="nucleotide sequence ID" value="NZ_CP036316.1"/>
</dbReference>
<evidence type="ECO:0000313" key="2">
    <source>
        <dbReference type="EMBL" id="QDT65893.1"/>
    </source>
</evidence>
<dbReference type="EC" id="3.5.1.42" evidence="2"/>
<dbReference type="KEGG" id="chya:V22_31560"/>
<accession>A0A517TC00</accession>
<gene>
    <name evidence="2" type="primary">pncC</name>
    <name evidence="2" type="ORF">V22_31560</name>
</gene>
<proteinExistence type="predicted"/>
<evidence type="ECO:0000259" key="1">
    <source>
        <dbReference type="Pfam" id="PF02464"/>
    </source>
</evidence>
<organism evidence="2 3">
    <name type="scientific">Calycomorphotria hydatis</name>
    <dbReference type="NCBI Taxonomy" id="2528027"/>
    <lineage>
        <taxon>Bacteria</taxon>
        <taxon>Pseudomonadati</taxon>
        <taxon>Planctomycetota</taxon>
        <taxon>Planctomycetia</taxon>
        <taxon>Planctomycetales</taxon>
        <taxon>Planctomycetaceae</taxon>
        <taxon>Calycomorphotria</taxon>
    </lineage>
</organism>
<protein>
    <submittedName>
        <fullName evidence="2">Nicotinamide-nucleotide amidohydrolase PncC</fullName>
        <ecNumber evidence="2">3.5.1.42</ecNumber>
    </submittedName>
</protein>
<dbReference type="EMBL" id="CP036316">
    <property type="protein sequence ID" value="QDT65893.1"/>
    <property type="molecule type" value="Genomic_DNA"/>
</dbReference>
<dbReference type="Proteomes" id="UP000319976">
    <property type="component" value="Chromosome"/>
</dbReference>
<keyword evidence="3" id="KW-1185">Reference proteome</keyword>
<keyword evidence="2" id="KW-0378">Hydrolase</keyword>
<dbReference type="Pfam" id="PF02464">
    <property type="entry name" value="CinA"/>
    <property type="match status" value="1"/>
</dbReference>